<feature type="transmembrane region" description="Helical" evidence="1">
    <location>
        <begin position="35"/>
        <end position="52"/>
    </location>
</feature>
<dbReference type="PANTHER" id="PTHR30336:SF18">
    <property type="entry name" value="MEMBRANE PROTEIN"/>
    <property type="match status" value="1"/>
</dbReference>
<gene>
    <name evidence="3" type="ORF">EJ419_00030</name>
</gene>
<dbReference type="GO" id="GO:0005886">
    <property type="term" value="C:plasma membrane"/>
    <property type="evidence" value="ECO:0007669"/>
    <property type="project" value="TreeGrafter"/>
</dbReference>
<dbReference type="InterPro" id="IPR014729">
    <property type="entry name" value="Rossmann-like_a/b/a_fold"/>
</dbReference>
<feature type="transmembrane region" description="Helical" evidence="1">
    <location>
        <begin position="325"/>
        <end position="345"/>
    </location>
</feature>
<feature type="transmembrane region" description="Helical" evidence="1">
    <location>
        <begin position="138"/>
        <end position="164"/>
    </location>
</feature>
<comment type="caution">
    <text evidence="3">The sequence shown here is derived from an EMBL/GenBank/DDBJ whole genome shotgun (WGS) entry which is preliminary data.</text>
</comment>
<name>A0A4V2MUF0_9BIFI</name>
<dbReference type="GO" id="GO:0043164">
    <property type="term" value="P:Gram-negative-bacterium-type cell wall biogenesis"/>
    <property type="evidence" value="ECO:0007669"/>
    <property type="project" value="TreeGrafter"/>
</dbReference>
<dbReference type="Pfam" id="PF02698">
    <property type="entry name" value="DUF218"/>
    <property type="match status" value="1"/>
</dbReference>
<reference evidence="3 4" key="1">
    <citation type="submission" date="2018-12" db="EMBL/GenBank/DDBJ databases">
        <title>Alloscrdovia theropitheci sp. nov: a novel taxon from the feces of the bleeding-herat monkey (Theropithecus geleda).</title>
        <authorList>
            <person name="Modesto M."/>
        </authorList>
    </citation>
    <scope>NUCLEOTIDE SEQUENCE [LARGE SCALE GENOMIC DNA]</scope>
    <source>
        <strain evidence="3 4">GLDI4/2</strain>
    </source>
</reference>
<sequence length="347" mass="39719">MISGDIVLYIITIISVASLVYSMWRDNRSLWNPPLLIIAVFFVYWTSTYLIYSAGYGLASGVLLAIGLFAFPLASFFGSFFLVYNGIILLRREGFSLTNLLSLCVGIFLFIFFSFTYIRISVQSNLFFDYPVINIAFLYIFSTFFIFGTVFVAFLLYSMLYAFIPKRKKYDFIIIHGAGLIDGERVTPLLKKRIDKAVEAFHKSKNPEVMLIASGGRGSDEKISEAQAIVNYVIEETDIPWDRIILEDKSTTTYENLLYSKKIGEELIDNPRFLFVTNNYHVFRTSTYARRLGMCGDGLGCSTARYYIPSAFIREFFAICVRYKWFFIVAYGLLTLLIITLYAGLFS</sequence>
<evidence type="ECO:0000313" key="4">
    <source>
        <dbReference type="Proteomes" id="UP000291289"/>
    </source>
</evidence>
<keyword evidence="4" id="KW-1185">Reference proteome</keyword>
<dbReference type="GO" id="GO:0000270">
    <property type="term" value="P:peptidoglycan metabolic process"/>
    <property type="evidence" value="ECO:0007669"/>
    <property type="project" value="TreeGrafter"/>
</dbReference>
<dbReference type="AlphaFoldDB" id="A0A4V2MUF0"/>
<dbReference type="CDD" id="cd06259">
    <property type="entry name" value="YdcF-like"/>
    <property type="match status" value="1"/>
</dbReference>
<feature type="transmembrane region" description="Helical" evidence="1">
    <location>
        <begin position="6"/>
        <end position="23"/>
    </location>
</feature>
<dbReference type="OrthoDB" id="9782395at2"/>
<dbReference type="PANTHER" id="PTHR30336">
    <property type="entry name" value="INNER MEMBRANE PROTEIN, PROBABLE PERMEASE"/>
    <property type="match status" value="1"/>
</dbReference>
<keyword evidence="1" id="KW-1133">Transmembrane helix</keyword>
<dbReference type="Proteomes" id="UP000291289">
    <property type="component" value="Unassembled WGS sequence"/>
</dbReference>
<dbReference type="InterPro" id="IPR051599">
    <property type="entry name" value="Cell_Envelope_Assoc"/>
</dbReference>
<keyword evidence="1" id="KW-0812">Transmembrane</keyword>
<evidence type="ECO:0000313" key="3">
    <source>
        <dbReference type="EMBL" id="TCD55029.1"/>
    </source>
</evidence>
<protein>
    <recommendedName>
        <fullName evidence="2">DUF218 domain-containing protein</fullName>
    </recommendedName>
</protein>
<proteinExistence type="predicted"/>
<dbReference type="EMBL" id="RXLP01000001">
    <property type="protein sequence ID" value="TCD55029.1"/>
    <property type="molecule type" value="Genomic_DNA"/>
</dbReference>
<evidence type="ECO:0000259" key="2">
    <source>
        <dbReference type="Pfam" id="PF02698"/>
    </source>
</evidence>
<organism evidence="3 4">
    <name type="scientific">Alloscardovia theropitheci</name>
    <dbReference type="NCBI Taxonomy" id="2496842"/>
    <lineage>
        <taxon>Bacteria</taxon>
        <taxon>Bacillati</taxon>
        <taxon>Actinomycetota</taxon>
        <taxon>Actinomycetes</taxon>
        <taxon>Bifidobacteriales</taxon>
        <taxon>Bifidobacteriaceae</taxon>
        <taxon>Alloscardovia</taxon>
    </lineage>
</organism>
<feature type="transmembrane region" description="Helical" evidence="1">
    <location>
        <begin position="96"/>
        <end position="118"/>
    </location>
</feature>
<keyword evidence="1" id="KW-0472">Membrane</keyword>
<accession>A0A4V2MUF0</accession>
<dbReference type="InterPro" id="IPR003848">
    <property type="entry name" value="DUF218"/>
</dbReference>
<evidence type="ECO:0000256" key="1">
    <source>
        <dbReference type="SAM" id="Phobius"/>
    </source>
</evidence>
<feature type="domain" description="DUF218" evidence="2">
    <location>
        <begin position="171"/>
        <end position="316"/>
    </location>
</feature>
<dbReference type="Gene3D" id="3.40.50.620">
    <property type="entry name" value="HUPs"/>
    <property type="match status" value="1"/>
</dbReference>
<feature type="transmembrane region" description="Helical" evidence="1">
    <location>
        <begin position="58"/>
        <end position="84"/>
    </location>
</feature>